<dbReference type="GO" id="GO:0070740">
    <property type="term" value="F:tubulin-glutamic acid ligase activity"/>
    <property type="evidence" value="ECO:0007669"/>
    <property type="project" value="TreeGrafter"/>
</dbReference>
<dbReference type="InParanoid" id="D3BN31"/>
<evidence type="ECO:0000313" key="5">
    <source>
        <dbReference type="EMBL" id="EFA77393.1"/>
    </source>
</evidence>
<evidence type="ECO:0008006" key="7">
    <source>
        <dbReference type="Google" id="ProtNLM"/>
    </source>
</evidence>
<dbReference type="SUPFAM" id="SSF56059">
    <property type="entry name" value="Glutathione synthetase ATP-binding domain-like"/>
    <property type="match status" value="1"/>
</dbReference>
<dbReference type="InterPro" id="IPR004344">
    <property type="entry name" value="TTL/TTLL_fam"/>
</dbReference>
<comment type="caution">
    <text evidence="5">The sequence shown here is derived from an EMBL/GenBank/DDBJ whole genome shotgun (WGS) entry which is preliminary data.</text>
</comment>
<keyword evidence="6" id="KW-1185">Reference proteome</keyword>
<dbReference type="AlphaFoldDB" id="D3BN31"/>
<dbReference type="Proteomes" id="UP000001396">
    <property type="component" value="Unassembled WGS sequence"/>
</dbReference>
<dbReference type="Gene3D" id="3.30.470.20">
    <property type="entry name" value="ATP-grasp fold, B domain"/>
    <property type="match status" value="1"/>
</dbReference>
<dbReference type="GO" id="GO:0000226">
    <property type="term" value="P:microtubule cytoskeleton organization"/>
    <property type="evidence" value="ECO:0007669"/>
    <property type="project" value="TreeGrafter"/>
</dbReference>
<evidence type="ECO:0000313" key="6">
    <source>
        <dbReference type="Proteomes" id="UP000001396"/>
    </source>
</evidence>
<keyword evidence="2" id="KW-0547">Nucleotide-binding</keyword>
<dbReference type="GO" id="GO:0005524">
    <property type="term" value="F:ATP binding"/>
    <property type="evidence" value="ECO:0007669"/>
    <property type="project" value="UniProtKB-KW"/>
</dbReference>
<evidence type="ECO:0000256" key="2">
    <source>
        <dbReference type="ARBA" id="ARBA00022741"/>
    </source>
</evidence>
<dbReference type="GeneID" id="31368075"/>
<keyword evidence="3" id="KW-0067">ATP-binding</keyword>
<evidence type="ECO:0000256" key="4">
    <source>
        <dbReference type="SAM" id="SignalP"/>
    </source>
</evidence>
<dbReference type="GO" id="GO:0036064">
    <property type="term" value="C:ciliary basal body"/>
    <property type="evidence" value="ECO:0007669"/>
    <property type="project" value="TreeGrafter"/>
</dbReference>
<dbReference type="PROSITE" id="PS51221">
    <property type="entry name" value="TTL"/>
    <property type="match status" value="1"/>
</dbReference>
<name>D3BN31_HETP5</name>
<dbReference type="Pfam" id="PF03133">
    <property type="entry name" value="TTL"/>
    <property type="match status" value="1"/>
</dbReference>
<accession>D3BN31</accession>
<keyword evidence="4" id="KW-0732">Signal</keyword>
<dbReference type="RefSeq" id="XP_020429522.1">
    <property type="nucleotide sequence ID" value="XM_020583335.1"/>
</dbReference>
<organism evidence="5 6">
    <name type="scientific">Heterostelium pallidum (strain ATCC 26659 / Pp 5 / PN500)</name>
    <name type="common">Cellular slime mold</name>
    <name type="synonym">Polysphondylium pallidum</name>
    <dbReference type="NCBI Taxonomy" id="670386"/>
    <lineage>
        <taxon>Eukaryota</taxon>
        <taxon>Amoebozoa</taxon>
        <taxon>Evosea</taxon>
        <taxon>Eumycetozoa</taxon>
        <taxon>Dictyostelia</taxon>
        <taxon>Acytosteliales</taxon>
        <taxon>Acytosteliaceae</taxon>
        <taxon>Heterostelium</taxon>
    </lineage>
</organism>
<evidence type="ECO:0000256" key="3">
    <source>
        <dbReference type="ARBA" id="ARBA00022840"/>
    </source>
</evidence>
<dbReference type="EMBL" id="ADBJ01000043">
    <property type="protein sequence ID" value="EFA77393.1"/>
    <property type="molecule type" value="Genomic_DNA"/>
</dbReference>
<dbReference type="PANTHER" id="PTHR12241">
    <property type="entry name" value="TUBULIN POLYGLUTAMYLASE"/>
    <property type="match status" value="1"/>
</dbReference>
<feature type="signal peptide" evidence="4">
    <location>
        <begin position="1"/>
        <end position="19"/>
    </location>
</feature>
<reference evidence="5 6" key="1">
    <citation type="journal article" date="2011" name="Genome Res.">
        <title>Phylogeny-wide analysis of social amoeba genomes highlights ancient origins for complex intercellular communication.</title>
        <authorList>
            <person name="Heidel A.J."/>
            <person name="Lawal H.M."/>
            <person name="Felder M."/>
            <person name="Schilde C."/>
            <person name="Helps N.R."/>
            <person name="Tunggal B."/>
            <person name="Rivero F."/>
            <person name="John U."/>
            <person name="Schleicher M."/>
            <person name="Eichinger L."/>
            <person name="Platzer M."/>
            <person name="Noegel A.A."/>
            <person name="Schaap P."/>
            <person name="Gloeckner G."/>
        </authorList>
    </citation>
    <scope>NUCLEOTIDE SEQUENCE [LARGE SCALE GENOMIC DNA]</scope>
    <source>
        <strain evidence="6">ATCC 26659 / Pp 5 / PN500</strain>
    </source>
</reference>
<sequence>MKYILYSIILSLLFLSVISVDVERVSNADVDLNVNSDYKEVVEQPLDVVTESNSHIKKYSSLLKDIDLNDEQKLIELYGKSKLKSVAVIKNSSLVASKNNIMMVSSSGSRKAYNKKMSGTKPNLKNLIDFTEEQIAAQWENRNLLNEVFEERFFRQLYSIDELIDLKFNNKNVIDLIWLRIPLPIVENDDYPLDLYRNVEKNHQINRYPLMAQEINAKHSLAKNIREMSKRFSAEEFSFHPTTFILPEDFESLKQYSLDNPDVQFIMKPKFGGRGTGIHLYANANQIENDPNYVVQNYITNPFLIDGKKFTCRLYVLVTSLDPLIIYIHNNGVIKFATTEFNTDKTTFNDENMSMHITNQAVNSGKSNFAFSTDINVDDIGSRWSLKAFWRYLDNNNIYSSTLLWKNIKDVVVKSIFSVEQSVLEKTKELMKSESSVFQLLGVDVDLLDNFQPIFIEANTNPQLGGSKAPFDNYNKLELIRETFDLIGHTIYNSTAMKEDIKSKLLQQRTQSDDNDLSKTDIGIMSTVDIDPLQFKTIKQIDEQSLQKLVQFEFEMLHRYVKSDAKDY</sequence>
<gene>
    <name evidence="5" type="ORF">PPL_12608</name>
</gene>
<protein>
    <recommendedName>
        <fullName evidence="7">Tubulin-tyrosine ligase family protein</fullName>
    </recommendedName>
</protein>
<evidence type="ECO:0000256" key="1">
    <source>
        <dbReference type="ARBA" id="ARBA00022598"/>
    </source>
</evidence>
<dbReference type="GO" id="GO:0015631">
    <property type="term" value="F:tubulin binding"/>
    <property type="evidence" value="ECO:0007669"/>
    <property type="project" value="TreeGrafter"/>
</dbReference>
<dbReference type="PANTHER" id="PTHR12241:SF162">
    <property type="entry name" value="TUBULIN MONOGLUTAMYLASE TTLL4"/>
    <property type="match status" value="1"/>
</dbReference>
<keyword evidence="1" id="KW-0436">Ligase</keyword>
<proteinExistence type="predicted"/>
<feature type="chain" id="PRO_5003041403" description="Tubulin-tyrosine ligase family protein" evidence="4">
    <location>
        <begin position="20"/>
        <end position="568"/>
    </location>
</feature>